<proteinExistence type="predicted"/>
<accession>A0A149PXC0</accession>
<sequence>MIRWLLTTFVAVAVLSSCWPWLRKLGIGRMPGDVTLRLFGREYPFPFMSTLVLSILLSLLARAL</sequence>
<dbReference type="AlphaFoldDB" id="A0A149PXC0"/>
<keyword evidence="1" id="KW-0472">Membrane</keyword>
<dbReference type="RefSeq" id="WP_008919451.1">
    <property type="nucleotide sequence ID" value="NZ_LRBG01000004.1"/>
</dbReference>
<keyword evidence="1" id="KW-0812">Transmembrane</keyword>
<feature type="transmembrane region" description="Helical" evidence="1">
    <location>
        <begin position="44"/>
        <end position="61"/>
    </location>
</feature>
<dbReference type="InterPro" id="IPR021320">
    <property type="entry name" value="DUF2905"/>
</dbReference>
<reference evidence="2 3" key="1">
    <citation type="journal article" date="2015" name="Int. J. Syst. Evol. Microbiol.">
        <title>Burkholderia monticola sp. nov., isolated from mountain soil.</title>
        <authorList>
            <person name="Baek I."/>
            <person name="Seo B."/>
            <person name="Lee I."/>
            <person name="Yi H."/>
            <person name="Chun J."/>
        </authorList>
    </citation>
    <scope>NUCLEOTIDE SEQUENCE [LARGE SCALE GENOMIC DNA]</scope>
    <source>
        <strain evidence="2 3">JC2948</strain>
    </source>
</reference>
<dbReference type="STRING" id="1399968.CI15_05100"/>
<dbReference type="EMBL" id="LRBG01000004">
    <property type="protein sequence ID" value="KXU89576.1"/>
    <property type="molecule type" value="Genomic_DNA"/>
</dbReference>
<dbReference type="OrthoDB" id="9811610at2"/>
<dbReference type="PROSITE" id="PS51257">
    <property type="entry name" value="PROKAR_LIPOPROTEIN"/>
    <property type="match status" value="1"/>
</dbReference>
<evidence type="ECO:0000256" key="1">
    <source>
        <dbReference type="SAM" id="Phobius"/>
    </source>
</evidence>
<organism evidence="2 3">
    <name type="scientific">Paraburkholderia monticola</name>
    <dbReference type="NCBI Taxonomy" id="1399968"/>
    <lineage>
        <taxon>Bacteria</taxon>
        <taxon>Pseudomonadati</taxon>
        <taxon>Pseudomonadota</taxon>
        <taxon>Betaproteobacteria</taxon>
        <taxon>Burkholderiales</taxon>
        <taxon>Burkholderiaceae</taxon>
        <taxon>Paraburkholderia</taxon>
    </lineage>
</organism>
<evidence type="ECO:0000313" key="2">
    <source>
        <dbReference type="EMBL" id="KXU89576.1"/>
    </source>
</evidence>
<evidence type="ECO:0008006" key="4">
    <source>
        <dbReference type="Google" id="ProtNLM"/>
    </source>
</evidence>
<dbReference type="Proteomes" id="UP000075613">
    <property type="component" value="Unassembled WGS sequence"/>
</dbReference>
<evidence type="ECO:0000313" key="3">
    <source>
        <dbReference type="Proteomes" id="UP000075613"/>
    </source>
</evidence>
<comment type="caution">
    <text evidence="2">The sequence shown here is derived from an EMBL/GenBank/DDBJ whole genome shotgun (WGS) entry which is preliminary data.</text>
</comment>
<dbReference type="Pfam" id="PF11146">
    <property type="entry name" value="DUF2905"/>
    <property type="match status" value="1"/>
</dbReference>
<keyword evidence="3" id="KW-1185">Reference proteome</keyword>
<name>A0A149PXC0_9BURK</name>
<gene>
    <name evidence="2" type="ORF">CI15_05100</name>
</gene>
<keyword evidence="1" id="KW-1133">Transmembrane helix</keyword>
<protein>
    <recommendedName>
        <fullName evidence="4">DUF2905 domain-containing protein</fullName>
    </recommendedName>
</protein>